<evidence type="ECO:0000313" key="3">
    <source>
        <dbReference type="Proteomes" id="UP000015347"/>
    </source>
</evidence>
<feature type="region of interest" description="Disordered" evidence="1">
    <location>
        <begin position="268"/>
        <end position="293"/>
    </location>
</feature>
<protein>
    <recommendedName>
        <fullName evidence="4">Type IV toxin-antitoxin system AbiEi family antitoxin domain-containing protein</fullName>
    </recommendedName>
</protein>
<gene>
    <name evidence="2" type="ORF">Salmuc_01741</name>
</gene>
<comment type="caution">
    <text evidence="2">The sequence shown here is derived from an EMBL/GenBank/DDBJ whole genome shotgun (WGS) entry which is preliminary data.</text>
</comment>
<dbReference type="RefSeq" id="WP_021119975.1">
    <property type="nucleotide sequence ID" value="NZ_KE557274.1"/>
</dbReference>
<proteinExistence type="predicted"/>
<evidence type="ECO:0000313" key="2">
    <source>
        <dbReference type="EMBL" id="EPX83966.1"/>
    </source>
</evidence>
<accession>S9QRE1</accession>
<reference evidence="3" key="1">
    <citation type="journal article" date="2014" name="Stand. Genomic Sci.">
        <title>Genome sequence of the exopolysaccharide-producing Salipiger mucosus type strain (DSM 16094(T)), a moderately halophilic member of the Roseobacter clade.</title>
        <authorList>
            <person name="Riedel T."/>
            <person name="Spring S."/>
            <person name="Fiebig A."/>
            <person name="Petersen J."/>
            <person name="Kyrpides N.C."/>
            <person name="Goker M."/>
            <person name="Klenk H.P."/>
        </authorList>
    </citation>
    <scope>NUCLEOTIDE SEQUENCE [LARGE SCALE GENOMIC DNA]</scope>
    <source>
        <strain evidence="3">DSM 16094</strain>
    </source>
</reference>
<evidence type="ECO:0008006" key="4">
    <source>
        <dbReference type="Google" id="ProtNLM"/>
    </source>
</evidence>
<dbReference type="HOGENOM" id="CLU_566058_0_0_5"/>
<dbReference type="EMBL" id="APVH01000013">
    <property type="protein sequence ID" value="EPX83966.1"/>
    <property type="molecule type" value="Genomic_DNA"/>
</dbReference>
<dbReference type="AlphaFoldDB" id="S9QRE1"/>
<name>S9QRE1_9RHOB</name>
<dbReference type="Proteomes" id="UP000015347">
    <property type="component" value="Unassembled WGS sequence"/>
</dbReference>
<keyword evidence="3" id="KW-1185">Reference proteome</keyword>
<evidence type="ECO:0000256" key="1">
    <source>
        <dbReference type="SAM" id="MobiDB-lite"/>
    </source>
</evidence>
<organism evidence="2 3">
    <name type="scientific">Salipiger mucosus DSM 16094</name>
    <dbReference type="NCBI Taxonomy" id="1123237"/>
    <lineage>
        <taxon>Bacteria</taxon>
        <taxon>Pseudomonadati</taxon>
        <taxon>Pseudomonadota</taxon>
        <taxon>Alphaproteobacteria</taxon>
        <taxon>Rhodobacterales</taxon>
        <taxon>Roseobacteraceae</taxon>
        <taxon>Salipiger</taxon>
    </lineage>
</organism>
<dbReference type="STRING" id="1123237.Salmuc_01741"/>
<sequence>MITGQQTNLCLDLRDRFNTQLRSVHASMRGASSKSIGTDALDGFETTLAGHVTRLRDLKALWLSRPHRGERPEIRVIITANLDSRGGLNIRWDPSADNKRDSRALKDLSRSEFGGAWNVVSIPGVAADGEATLAPLARAAFMVPDMLASAMTSEAATHVATSMDLTIGNEIEIHDTETIERTEIEKGLSALQDMPWISVAEALQADLRGTTPEELRKACLRLQRAAELDYHEAARALSLVRRARLYNDAWWRTAAKFELPQPRSLRRRAKPGRKLVRVSGSKARHSSIAPRGTEGKRIVARGHMKSSIRDRMLSKQEDWAFTAGDFADFARASDRKRIMTALEALRREGVIRSVAKGIYCRADGQVSDHSALNALMRDRGEFCAPGMESALAGLTTGQPAHDFFMSGRLRAFRVSGRIIRLHREPVRGLCEAASRARSPSAVVAIVLHLTGAHALPGERFRQICENFPEEHRLSVGISGYMI</sequence>